<keyword evidence="4" id="KW-1185">Reference proteome</keyword>
<comment type="caution">
    <text evidence="3">The sequence shown here is derived from an EMBL/GenBank/DDBJ whole genome shotgun (WGS) entry which is preliminary data.</text>
</comment>
<evidence type="ECO:0000313" key="4">
    <source>
        <dbReference type="Proteomes" id="UP000590740"/>
    </source>
</evidence>
<protein>
    <submittedName>
        <fullName evidence="3">Uncharacterized protein</fullName>
    </submittedName>
</protein>
<feature type="transmembrane region" description="Helical" evidence="2">
    <location>
        <begin position="26"/>
        <end position="44"/>
    </location>
</feature>
<dbReference type="Proteomes" id="UP000590740">
    <property type="component" value="Unassembled WGS sequence"/>
</dbReference>
<evidence type="ECO:0000313" key="3">
    <source>
        <dbReference type="EMBL" id="MBB5030644.1"/>
    </source>
</evidence>
<dbReference type="RefSeq" id="WP_184337488.1">
    <property type="nucleotide sequence ID" value="NZ_JACHIG010000001.1"/>
</dbReference>
<reference evidence="3 4" key="1">
    <citation type="submission" date="2020-08" db="EMBL/GenBank/DDBJ databases">
        <title>Genomic Encyclopedia of Type Strains, Phase IV (KMG-IV): sequencing the most valuable type-strain genomes for metagenomic binning, comparative biology and taxonomic classification.</title>
        <authorList>
            <person name="Goeker M."/>
        </authorList>
    </citation>
    <scope>NUCLEOTIDE SEQUENCE [LARGE SCALE GENOMIC DNA]</scope>
    <source>
        <strain evidence="3 4">DSM 12252</strain>
    </source>
</reference>
<accession>A0A7W7Y6S6</accession>
<organism evidence="3 4">
    <name type="scientific">Prosthecobacter vanneervenii</name>
    <dbReference type="NCBI Taxonomy" id="48466"/>
    <lineage>
        <taxon>Bacteria</taxon>
        <taxon>Pseudomonadati</taxon>
        <taxon>Verrucomicrobiota</taxon>
        <taxon>Verrucomicrobiia</taxon>
        <taxon>Verrucomicrobiales</taxon>
        <taxon>Verrucomicrobiaceae</taxon>
        <taxon>Prosthecobacter</taxon>
    </lineage>
</organism>
<name>A0A7W7Y6S6_9BACT</name>
<sequence>MAFHYSPSTQSQVPDQPRPPARIGKFTWLVMGSFFMLVVLLVAWHPVKDALKTAWGRQYAKEAQAALSGNDITGALPRIIDARRWAPEDVEVIKVVVEFLKTTRTDPATLAQQLKLLSSKQPLTEEQEALLGESLLAARKTVEARAVYERMEASGKTGAARMDLLSKLLSAEGHAEEAAEISRRSMRSQAETSPEARLQRAMEDRSHSFPEVRRAAYAELWEMAAQDSQVAMQAMLQLSRDPELSIAEARRLQEMVDKHPHRSLSSHLAIVSALLRLQPEQRVAILDAETARFKEEKEGNLTDFARWLAEQGQHARLLKLLPQDIAIRSRDLYSIMADALVAEGRWKDLHEMLTSHRPPVSAALAGVWLAEVESHLQPDLKETTRLLQNSIDVAKKDVNPAPLIAAGVVAEKLNLLDIAVDAYRAAAMDDTDSSIKLLQKAAELAQLQKVPATMLAIARRLQDLRPTSAVFAERCTYLRLVLGLELELAGVQTGAAAGADGLDSKQTQPELLRALAAYRFGDKQALATSLKALGEPARLPPGQRAVAAGLLALSGKNEQAYQIAERVPEVLLLDEERQFLQRAK</sequence>
<dbReference type="EMBL" id="JACHIG010000001">
    <property type="protein sequence ID" value="MBB5030644.1"/>
    <property type="molecule type" value="Genomic_DNA"/>
</dbReference>
<gene>
    <name evidence="3" type="ORF">HNQ65_000198</name>
</gene>
<dbReference type="AlphaFoldDB" id="A0A7W7Y6S6"/>
<evidence type="ECO:0000256" key="1">
    <source>
        <dbReference type="SAM" id="MobiDB-lite"/>
    </source>
</evidence>
<keyword evidence="2" id="KW-0812">Transmembrane</keyword>
<proteinExistence type="predicted"/>
<keyword evidence="2" id="KW-0472">Membrane</keyword>
<keyword evidence="2" id="KW-1133">Transmembrane helix</keyword>
<evidence type="ECO:0000256" key="2">
    <source>
        <dbReference type="SAM" id="Phobius"/>
    </source>
</evidence>
<feature type="region of interest" description="Disordered" evidence="1">
    <location>
        <begin position="179"/>
        <end position="205"/>
    </location>
</feature>